<keyword evidence="3" id="KW-1185">Reference proteome</keyword>
<proteinExistence type="predicted"/>
<dbReference type="Pfam" id="PF13476">
    <property type="entry name" value="AAA_23"/>
    <property type="match status" value="1"/>
</dbReference>
<dbReference type="InterPro" id="IPR027417">
    <property type="entry name" value="P-loop_NTPase"/>
</dbReference>
<evidence type="ECO:0000313" key="2">
    <source>
        <dbReference type="EMBL" id="NGN82396.1"/>
    </source>
</evidence>
<dbReference type="Gene3D" id="3.40.50.300">
    <property type="entry name" value="P-loop containing nucleotide triphosphate hydrolases"/>
    <property type="match status" value="1"/>
</dbReference>
<evidence type="ECO:0000259" key="1">
    <source>
        <dbReference type="Pfam" id="PF13476"/>
    </source>
</evidence>
<comment type="caution">
    <text evidence="2">The sequence shown here is derived from an EMBL/GenBank/DDBJ whole genome shotgun (WGS) entry which is preliminary data.</text>
</comment>
<accession>A0ABX0D6U2</accession>
<sequence length="138" mass="14989">MTELHALTLNELAESLRAQAADSLAGDAEAWNELVRLVDDATTDDCSDVLTTNRKWLLRKLSVEGFRGAKHKFDLDLDNPRGITVLFGENGSGKSSLAEAVRVAIEGRTSATHLETTGSGHELWEASIGEVKVSKVQR</sequence>
<name>A0ABX0D6U2_9MICC</name>
<dbReference type="Proteomes" id="UP000479226">
    <property type="component" value="Unassembled WGS sequence"/>
</dbReference>
<evidence type="ECO:0000313" key="3">
    <source>
        <dbReference type="Proteomes" id="UP000479226"/>
    </source>
</evidence>
<feature type="domain" description="Rad50/SbcC-type AAA" evidence="1">
    <location>
        <begin position="60"/>
        <end position="112"/>
    </location>
</feature>
<gene>
    <name evidence="2" type="ORF">G6N77_02805</name>
</gene>
<dbReference type="RefSeq" id="WP_165180503.1">
    <property type="nucleotide sequence ID" value="NZ_JAAKZI010000003.1"/>
</dbReference>
<dbReference type="InterPro" id="IPR038729">
    <property type="entry name" value="Rad50/SbcC_AAA"/>
</dbReference>
<reference evidence="2 3" key="1">
    <citation type="submission" date="2020-02" db="EMBL/GenBank/DDBJ databases">
        <title>Genome sequence of the type strain DSM 27180 of Arthrobacter silviterrae.</title>
        <authorList>
            <person name="Gao J."/>
            <person name="Sun J."/>
        </authorList>
    </citation>
    <scope>NUCLEOTIDE SEQUENCE [LARGE SCALE GENOMIC DNA]</scope>
    <source>
        <strain evidence="2 3">DSM 27180</strain>
    </source>
</reference>
<dbReference type="SUPFAM" id="SSF52540">
    <property type="entry name" value="P-loop containing nucleoside triphosphate hydrolases"/>
    <property type="match status" value="1"/>
</dbReference>
<protein>
    <submittedName>
        <fullName evidence="2">AAA family ATPase</fullName>
    </submittedName>
</protein>
<organism evidence="2 3">
    <name type="scientific">Arthrobacter silviterrae</name>
    <dbReference type="NCBI Taxonomy" id="2026658"/>
    <lineage>
        <taxon>Bacteria</taxon>
        <taxon>Bacillati</taxon>
        <taxon>Actinomycetota</taxon>
        <taxon>Actinomycetes</taxon>
        <taxon>Micrococcales</taxon>
        <taxon>Micrococcaceae</taxon>
        <taxon>Arthrobacter</taxon>
    </lineage>
</organism>
<dbReference type="EMBL" id="JAAKZI010000003">
    <property type="protein sequence ID" value="NGN82396.1"/>
    <property type="molecule type" value="Genomic_DNA"/>
</dbReference>